<dbReference type="EMBL" id="JBDFQZ010000012">
    <property type="protein sequence ID" value="KAK9671251.1"/>
    <property type="molecule type" value="Genomic_DNA"/>
</dbReference>
<dbReference type="InterPro" id="IPR029063">
    <property type="entry name" value="SAM-dependent_MTases_sf"/>
</dbReference>
<dbReference type="AlphaFoldDB" id="A0AAW1H429"/>
<proteinExistence type="predicted"/>
<name>A0AAW1H429_SAPOF</name>
<evidence type="ECO:0000313" key="3">
    <source>
        <dbReference type="Proteomes" id="UP001443914"/>
    </source>
</evidence>
<dbReference type="SUPFAM" id="SSF53335">
    <property type="entry name" value="S-adenosyl-L-methionine-dependent methyltransferases"/>
    <property type="match status" value="1"/>
</dbReference>
<reference evidence="2" key="1">
    <citation type="submission" date="2024-03" db="EMBL/GenBank/DDBJ databases">
        <title>WGS assembly of Saponaria officinalis var. Norfolk2.</title>
        <authorList>
            <person name="Jenkins J."/>
            <person name="Shu S."/>
            <person name="Grimwood J."/>
            <person name="Barry K."/>
            <person name="Goodstein D."/>
            <person name="Schmutz J."/>
            <person name="Leebens-Mack J."/>
            <person name="Osbourn A."/>
        </authorList>
    </citation>
    <scope>NUCLEOTIDE SEQUENCE [LARGE SCALE GENOMIC DNA]</scope>
    <source>
        <strain evidence="2">JIC</strain>
    </source>
</reference>
<comment type="caution">
    <text evidence="2">The sequence shown here is derived from an EMBL/GenBank/DDBJ whole genome shotgun (WGS) entry which is preliminary data.</text>
</comment>
<evidence type="ECO:0000313" key="2">
    <source>
        <dbReference type="EMBL" id="KAK9671251.1"/>
    </source>
</evidence>
<sequence>MAHLFIKQAKAYAQTRPSYPPQLFHFIASKTQSHDLVWDAGTGNGQAIPPLAEIFKNVIATDTSAKQLLYAPKLPNVKYLKTPPNMSIDETQKLIGPESSIDLVTIAQAIQWFDPAKFYDQVKYLAKKPDGVIAAWCYTTPRIDEKVDSVFQSFYRVDSGPYWEEERKMVDNKYIDLEFPFGPVDGLDHTGPYGFEAQKMMGCEDFIVYIKSLSAYINAKEKNVELLTNEVLEKFKYAWNFGNKNNGNNQKLVKFPIYLRIGKVAN</sequence>
<gene>
    <name evidence="2" type="ORF">RND81_12G016700</name>
</gene>
<dbReference type="Gene3D" id="3.40.50.150">
    <property type="entry name" value="Vaccinia Virus protein VP39"/>
    <property type="match status" value="1"/>
</dbReference>
<dbReference type="Pfam" id="PF08241">
    <property type="entry name" value="Methyltransf_11"/>
    <property type="match status" value="1"/>
</dbReference>
<keyword evidence="3" id="KW-1185">Reference proteome</keyword>
<protein>
    <recommendedName>
        <fullName evidence="1">Methyltransferase type 11 domain-containing protein</fullName>
    </recommendedName>
</protein>
<accession>A0AAW1H429</accession>
<dbReference type="GO" id="GO:0008757">
    <property type="term" value="F:S-adenosylmethionine-dependent methyltransferase activity"/>
    <property type="evidence" value="ECO:0007669"/>
    <property type="project" value="InterPro"/>
</dbReference>
<dbReference type="PANTHER" id="PTHR45180">
    <property type="entry name" value="OS01G0307686 PROTEIN"/>
    <property type="match status" value="1"/>
</dbReference>
<dbReference type="Proteomes" id="UP001443914">
    <property type="component" value="Unassembled WGS sequence"/>
</dbReference>
<evidence type="ECO:0000259" key="1">
    <source>
        <dbReference type="Pfam" id="PF08241"/>
    </source>
</evidence>
<dbReference type="InterPro" id="IPR013216">
    <property type="entry name" value="Methyltransf_11"/>
</dbReference>
<organism evidence="2 3">
    <name type="scientific">Saponaria officinalis</name>
    <name type="common">Common soapwort</name>
    <name type="synonym">Lychnis saponaria</name>
    <dbReference type="NCBI Taxonomy" id="3572"/>
    <lineage>
        <taxon>Eukaryota</taxon>
        <taxon>Viridiplantae</taxon>
        <taxon>Streptophyta</taxon>
        <taxon>Embryophyta</taxon>
        <taxon>Tracheophyta</taxon>
        <taxon>Spermatophyta</taxon>
        <taxon>Magnoliopsida</taxon>
        <taxon>eudicotyledons</taxon>
        <taxon>Gunneridae</taxon>
        <taxon>Pentapetalae</taxon>
        <taxon>Caryophyllales</taxon>
        <taxon>Caryophyllaceae</taxon>
        <taxon>Caryophylleae</taxon>
        <taxon>Saponaria</taxon>
    </lineage>
</organism>
<dbReference type="PANTHER" id="PTHR45180:SF1">
    <property type="entry name" value="OS01G0307686 PROTEIN"/>
    <property type="match status" value="1"/>
</dbReference>
<dbReference type="CDD" id="cd02440">
    <property type="entry name" value="AdoMet_MTases"/>
    <property type="match status" value="1"/>
</dbReference>
<feature type="domain" description="Methyltransferase type 11" evidence="1">
    <location>
        <begin position="39"/>
        <end position="132"/>
    </location>
</feature>